<feature type="non-terminal residue" evidence="2">
    <location>
        <position position="1"/>
    </location>
</feature>
<evidence type="ECO:0000313" key="2">
    <source>
        <dbReference type="EMBL" id="CAG7717295.1"/>
    </source>
</evidence>
<dbReference type="AlphaFoldDB" id="A0A8J2JBS9"/>
<accession>A0A8J2JBS9</accession>
<proteinExistence type="predicted"/>
<feature type="compositionally biased region" description="Basic and acidic residues" evidence="1">
    <location>
        <begin position="24"/>
        <end position="33"/>
    </location>
</feature>
<comment type="caution">
    <text evidence="2">The sequence shown here is derived from an EMBL/GenBank/DDBJ whole genome shotgun (WGS) entry which is preliminary data.</text>
</comment>
<evidence type="ECO:0000256" key="1">
    <source>
        <dbReference type="SAM" id="MobiDB-lite"/>
    </source>
</evidence>
<feature type="region of interest" description="Disordered" evidence="1">
    <location>
        <begin position="1"/>
        <end position="33"/>
    </location>
</feature>
<protein>
    <submittedName>
        <fullName evidence="2">Uncharacterized protein</fullName>
    </submittedName>
</protein>
<dbReference type="EMBL" id="CAJVCH010044634">
    <property type="protein sequence ID" value="CAG7717295.1"/>
    <property type="molecule type" value="Genomic_DNA"/>
</dbReference>
<name>A0A8J2JBS9_9HEXA</name>
<keyword evidence="3" id="KW-1185">Reference proteome</keyword>
<organism evidence="2 3">
    <name type="scientific">Allacma fusca</name>
    <dbReference type="NCBI Taxonomy" id="39272"/>
    <lineage>
        <taxon>Eukaryota</taxon>
        <taxon>Metazoa</taxon>
        <taxon>Ecdysozoa</taxon>
        <taxon>Arthropoda</taxon>
        <taxon>Hexapoda</taxon>
        <taxon>Collembola</taxon>
        <taxon>Symphypleona</taxon>
        <taxon>Sminthuridae</taxon>
        <taxon>Allacma</taxon>
    </lineage>
</organism>
<gene>
    <name evidence="2" type="ORF">AFUS01_LOCUS6759</name>
</gene>
<evidence type="ECO:0000313" key="3">
    <source>
        <dbReference type="Proteomes" id="UP000708208"/>
    </source>
</evidence>
<dbReference type="Proteomes" id="UP000708208">
    <property type="component" value="Unassembled WGS sequence"/>
</dbReference>
<sequence length="33" mass="3630">NHVPSFSPAVVPPEGLMTHSSSRRKLELCPRSI</sequence>
<reference evidence="2" key="1">
    <citation type="submission" date="2021-06" db="EMBL/GenBank/DDBJ databases">
        <authorList>
            <person name="Hodson N. C."/>
            <person name="Mongue J. A."/>
            <person name="Jaron S. K."/>
        </authorList>
    </citation>
    <scope>NUCLEOTIDE SEQUENCE</scope>
</reference>